<protein>
    <submittedName>
        <fullName evidence="1">Uncharacterized protein</fullName>
    </submittedName>
</protein>
<dbReference type="AlphaFoldDB" id="A0AAD7S5U5"/>
<dbReference type="EMBL" id="JAINUG010000105">
    <property type="protein sequence ID" value="KAJ8396542.1"/>
    <property type="molecule type" value="Genomic_DNA"/>
</dbReference>
<evidence type="ECO:0000313" key="2">
    <source>
        <dbReference type="Proteomes" id="UP001221898"/>
    </source>
</evidence>
<accession>A0AAD7S5U5</accession>
<evidence type="ECO:0000313" key="1">
    <source>
        <dbReference type="EMBL" id="KAJ8396542.1"/>
    </source>
</evidence>
<reference evidence="1" key="1">
    <citation type="journal article" date="2023" name="Science">
        <title>Genome structures resolve the early diversification of teleost fishes.</title>
        <authorList>
            <person name="Parey E."/>
            <person name="Louis A."/>
            <person name="Montfort J."/>
            <person name="Bouchez O."/>
            <person name="Roques C."/>
            <person name="Iampietro C."/>
            <person name="Lluch J."/>
            <person name="Castinel A."/>
            <person name="Donnadieu C."/>
            <person name="Desvignes T."/>
            <person name="Floi Bucao C."/>
            <person name="Jouanno E."/>
            <person name="Wen M."/>
            <person name="Mejri S."/>
            <person name="Dirks R."/>
            <person name="Jansen H."/>
            <person name="Henkel C."/>
            <person name="Chen W.J."/>
            <person name="Zahm M."/>
            <person name="Cabau C."/>
            <person name="Klopp C."/>
            <person name="Thompson A.W."/>
            <person name="Robinson-Rechavi M."/>
            <person name="Braasch I."/>
            <person name="Lecointre G."/>
            <person name="Bobe J."/>
            <person name="Postlethwait J.H."/>
            <person name="Berthelot C."/>
            <person name="Roest Crollius H."/>
            <person name="Guiguen Y."/>
        </authorList>
    </citation>
    <scope>NUCLEOTIDE SEQUENCE</scope>
    <source>
        <strain evidence="1">NC1722</strain>
    </source>
</reference>
<name>A0AAD7S5U5_9TELE</name>
<proteinExistence type="predicted"/>
<organism evidence="1 2">
    <name type="scientific">Aldrovandia affinis</name>
    <dbReference type="NCBI Taxonomy" id="143900"/>
    <lineage>
        <taxon>Eukaryota</taxon>
        <taxon>Metazoa</taxon>
        <taxon>Chordata</taxon>
        <taxon>Craniata</taxon>
        <taxon>Vertebrata</taxon>
        <taxon>Euteleostomi</taxon>
        <taxon>Actinopterygii</taxon>
        <taxon>Neopterygii</taxon>
        <taxon>Teleostei</taxon>
        <taxon>Notacanthiformes</taxon>
        <taxon>Halosauridae</taxon>
        <taxon>Aldrovandia</taxon>
    </lineage>
</organism>
<dbReference type="Proteomes" id="UP001221898">
    <property type="component" value="Unassembled WGS sequence"/>
</dbReference>
<sequence>MRIGPRRAATSVSGCDAARAWDCSGAPAGKPHACRQLPFSVNLLPLALRPAAPLTRGFLPGCEAAAVTAAVVTAGGCWARRGLTCGGGALCFGCWNGGAVGLVNHARRCAC</sequence>
<keyword evidence="2" id="KW-1185">Reference proteome</keyword>
<comment type="caution">
    <text evidence="1">The sequence shown here is derived from an EMBL/GenBank/DDBJ whole genome shotgun (WGS) entry which is preliminary data.</text>
</comment>
<gene>
    <name evidence="1" type="ORF">AAFF_G00016080</name>
</gene>